<evidence type="ECO:0000313" key="1">
    <source>
        <dbReference type="EMBL" id="SEL25091.1"/>
    </source>
</evidence>
<accession>A0A1H7NNV8</accession>
<dbReference type="Proteomes" id="UP000199297">
    <property type="component" value="Unassembled WGS sequence"/>
</dbReference>
<reference evidence="2" key="1">
    <citation type="submission" date="2016-10" db="EMBL/GenBank/DDBJ databases">
        <authorList>
            <person name="Varghese N."/>
            <person name="Submissions S."/>
        </authorList>
    </citation>
    <scope>NUCLEOTIDE SEQUENCE [LARGE SCALE GENOMIC DNA]</scope>
    <source>
        <strain evidence="2">CGMCC 1.9127</strain>
    </source>
</reference>
<evidence type="ECO:0000313" key="2">
    <source>
        <dbReference type="Proteomes" id="UP000199297"/>
    </source>
</evidence>
<keyword evidence="2" id="KW-1185">Reference proteome</keyword>
<protein>
    <submittedName>
        <fullName evidence="1">Uncharacterized protein</fullName>
    </submittedName>
</protein>
<proteinExistence type="predicted"/>
<sequence>MTLFSWFNNSTRVNSPKNTKASLEQELSTFNNNTMWPIAKVRGNISRQQQAYLKVTAHIKQEAKLKVLKEQVSKV</sequence>
<dbReference type="AlphaFoldDB" id="A0A1H7NNV8"/>
<organism evidence="1 2">
    <name type="scientific">Colwellia chukchiensis</name>
    <dbReference type="NCBI Taxonomy" id="641665"/>
    <lineage>
        <taxon>Bacteria</taxon>
        <taxon>Pseudomonadati</taxon>
        <taxon>Pseudomonadota</taxon>
        <taxon>Gammaproteobacteria</taxon>
        <taxon>Alteromonadales</taxon>
        <taxon>Colwelliaceae</taxon>
        <taxon>Colwellia</taxon>
    </lineage>
</organism>
<name>A0A1H7NNV8_9GAMM</name>
<gene>
    <name evidence="1" type="ORF">SAMN05216262_10839</name>
</gene>
<dbReference type="OrthoDB" id="6228572at2"/>
<dbReference type="RefSeq" id="WP_085285063.1">
    <property type="nucleotide sequence ID" value="NZ_FOBI01000008.1"/>
</dbReference>
<dbReference type="EMBL" id="FOBI01000008">
    <property type="protein sequence ID" value="SEL25091.1"/>
    <property type="molecule type" value="Genomic_DNA"/>
</dbReference>